<dbReference type="PANTHER" id="PTHR15268">
    <property type="entry name" value="THRAP3/BCLAF1"/>
    <property type="match status" value="1"/>
</dbReference>
<feature type="compositionally biased region" description="Basic residues" evidence="2">
    <location>
        <begin position="313"/>
        <end position="325"/>
    </location>
</feature>
<organism evidence="3 4">
    <name type="scientific">Ranitomeya imitator</name>
    <name type="common">mimic poison frog</name>
    <dbReference type="NCBI Taxonomy" id="111125"/>
    <lineage>
        <taxon>Eukaryota</taxon>
        <taxon>Metazoa</taxon>
        <taxon>Chordata</taxon>
        <taxon>Craniata</taxon>
        <taxon>Vertebrata</taxon>
        <taxon>Euteleostomi</taxon>
        <taxon>Amphibia</taxon>
        <taxon>Batrachia</taxon>
        <taxon>Anura</taxon>
        <taxon>Neobatrachia</taxon>
        <taxon>Hyloidea</taxon>
        <taxon>Dendrobatidae</taxon>
        <taxon>Dendrobatinae</taxon>
        <taxon>Ranitomeya</taxon>
    </lineage>
</organism>
<feature type="region of interest" description="Disordered" evidence="2">
    <location>
        <begin position="313"/>
        <end position="335"/>
    </location>
</feature>
<sequence>MEEQKNKALELEKENGKEKLSNLEKMKDRSSPTDFAMSELERAYRKSISPKRYKMREDLEKLKFDSKSQDAYDPAKWEELSFATSTKEKRKKSVDVEEELYGEKSKKEKASKSSHKGFLPEKNFRVTSFKASKERSESPPSRKSSESREKLLSNEDMSFSKSNFYVSREMGPNVRLDSFDEDLARPSGVMAHERKLSRDLVHSNKKEQEFKSIFQHIQSAQPQRSPSELFALYASIRLPYIQSNISPRCILKYEKKRLDYTHPGVVLVQFWCDGHRSPVRGLPSSHDDVLFLTSRCDSGTGAGKGQKVHLRRSSSVNTRRKRHPMKIGGTGPDHDAYQIGPQSPGYIGGLSTAFQNTVDKPLMLGRAKSACAGAVAEDQKRTSCNEDGRRRSGPETPIRPDQQRDRPWVTSGAYLQHYRML</sequence>
<proteinExistence type="inferred from homology"/>
<feature type="region of interest" description="Disordered" evidence="2">
    <location>
        <begin position="1"/>
        <end position="38"/>
    </location>
</feature>
<name>A0ABN9LSS3_9NEOB</name>
<dbReference type="InterPro" id="IPR029199">
    <property type="entry name" value="THRAP3_BCLAF1"/>
</dbReference>
<reference evidence="3" key="1">
    <citation type="submission" date="2023-07" db="EMBL/GenBank/DDBJ databases">
        <authorList>
            <person name="Stuckert A."/>
        </authorList>
    </citation>
    <scope>NUCLEOTIDE SEQUENCE</scope>
</reference>
<evidence type="ECO:0000256" key="1">
    <source>
        <dbReference type="ARBA" id="ARBA00006481"/>
    </source>
</evidence>
<dbReference type="EMBL" id="CAUEEQ010027389">
    <property type="protein sequence ID" value="CAJ0947850.1"/>
    <property type="molecule type" value="Genomic_DNA"/>
</dbReference>
<evidence type="ECO:0000313" key="3">
    <source>
        <dbReference type="EMBL" id="CAJ0947850.1"/>
    </source>
</evidence>
<feature type="compositionally biased region" description="Basic and acidic residues" evidence="2">
    <location>
        <begin position="380"/>
        <end position="393"/>
    </location>
</feature>
<feature type="region of interest" description="Disordered" evidence="2">
    <location>
        <begin position="83"/>
        <end position="152"/>
    </location>
</feature>
<feature type="compositionally biased region" description="Basic and acidic residues" evidence="2">
    <location>
        <begin position="1"/>
        <end position="31"/>
    </location>
</feature>
<comment type="similarity">
    <text evidence="1">Belongs to the BCLAF1/THRAP3 family.</text>
</comment>
<feature type="compositionally biased region" description="Basic and acidic residues" evidence="2">
    <location>
        <begin position="101"/>
        <end position="111"/>
    </location>
</feature>
<accession>A0ABN9LSS3</accession>
<dbReference type="PANTHER" id="PTHR15268:SF19">
    <property type="entry name" value="THYROID HORMONE RECEPTOR-ASSOCIATED PROTEIN 3"/>
    <property type="match status" value="1"/>
</dbReference>
<gene>
    <name evidence="3" type="ORF">RIMI_LOCUS11860542</name>
</gene>
<dbReference type="Proteomes" id="UP001176940">
    <property type="component" value="Unassembled WGS sequence"/>
</dbReference>
<comment type="caution">
    <text evidence="3">The sequence shown here is derived from an EMBL/GenBank/DDBJ whole genome shotgun (WGS) entry which is preliminary data.</text>
</comment>
<protein>
    <submittedName>
        <fullName evidence="3">Uncharacterized protein</fullName>
    </submittedName>
</protein>
<dbReference type="Pfam" id="PF15440">
    <property type="entry name" value="THRAP3_BCLAF1"/>
    <property type="match status" value="1"/>
</dbReference>
<evidence type="ECO:0000313" key="4">
    <source>
        <dbReference type="Proteomes" id="UP001176940"/>
    </source>
</evidence>
<keyword evidence="4" id="KW-1185">Reference proteome</keyword>
<feature type="compositionally biased region" description="Basic and acidic residues" evidence="2">
    <location>
        <begin position="143"/>
        <end position="152"/>
    </location>
</feature>
<feature type="region of interest" description="Disordered" evidence="2">
    <location>
        <begin position="380"/>
        <end position="407"/>
    </location>
</feature>
<evidence type="ECO:0000256" key="2">
    <source>
        <dbReference type="SAM" id="MobiDB-lite"/>
    </source>
</evidence>